<feature type="transmembrane region" description="Helical" evidence="1">
    <location>
        <begin position="21"/>
        <end position="38"/>
    </location>
</feature>
<feature type="transmembrane region" description="Helical" evidence="1">
    <location>
        <begin position="102"/>
        <end position="121"/>
    </location>
</feature>
<keyword evidence="1" id="KW-0472">Membrane</keyword>
<dbReference type="PANTHER" id="PTHR30590:SF2">
    <property type="entry name" value="INNER MEMBRANE PROTEIN"/>
    <property type="match status" value="1"/>
</dbReference>
<sequence>MSDDPTPVRRADRIGMLDTTRGIAVLGILLMNIVGFGLPEAYEDPTNWGGHHGVNLLTWQINSLFFEGTMRGLFTLLFGAGALLFLQQTTPSDEGAPSRTKLYYRRTILLIGFGLFNAYLLLWEGDILFYYGVVGLFLYLFRKLATPRLLILGFLVLMVPTGMNLLDHADYTRVVTRAESAEMAQRAGEPLTGQQESALSELREVREDHKPAVEKLEYAVEQIARSYHSAFRYLKQRTFYWETTFFIQYGFAECLGMMLLGMALLRTGILTGAASSRTYLSLMLAGYAIGLSVNLWEMNRLLGTDFSVEAIMDTYVTYDLGRVPMTFGHVGLIGLLWLSPVAMKAKRTLGHVGQMALTNYLSQSIICSFLFTGAGLGLFGRFERHELYYIVAAIWIMQLAWSPWWLQRFQFGPAEWLWRTLTYGKRQPMRIATHSVPTQAHTPST</sequence>
<proteinExistence type="predicted"/>
<evidence type="ECO:0000259" key="2">
    <source>
        <dbReference type="Pfam" id="PF04235"/>
    </source>
</evidence>
<keyword evidence="4" id="KW-1185">Reference proteome</keyword>
<name>A0A841HNX2_9GAMM</name>
<feature type="transmembrane region" description="Helical" evidence="1">
    <location>
        <begin position="277"/>
        <end position="296"/>
    </location>
</feature>
<dbReference type="Pfam" id="PF04235">
    <property type="entry name" value="DUF418"/>
    <property type="match status" value="1"/>
</dbReference>
<dbReference type="AlphaFoldDB" id="A0A841HNX2"/>
<feature type="transmembrane region" description="Helical" evidence="1">
    <location>
        <begin position="316"/>
        <end position="339"/>
    </location>
</feature>
<feature type="transmembrane region" description="Helical" evidence="1">
    <location>
        <begin position="246"/>
        <end position="265"/>
    </location>
</feature>
<protein>
    <recommendedName>
        <fullName evidence="2">DUF418 domain-containing protein</fullName>
    </recommendedName>
</protein>
<feature type="domain" description="DUF418" evidence="2">
    <location>
        <begin position="265"/>
        <end position="425"/>
    </location>
</feature>
<dbReference type="InterPro" id="IPR007349">
    <property type="entry name" value="DUF418"/>
</dbReference>
<dbReference type="EMBL" id="JACHHZ010000003">
    <property type="protein sequence ID" value="MBB6094029.1"/>
    <property type="molecule type" value="Genomic_DNA"/>
</dbReference>
<reference evidence="3 4" key="1">
    <citation type="submission" date="2020-08" db="EMBL/GenBank/DDBJ databases">
        <title>Genomic Encyclopedia of Type Strains, Phase IV (KMG-IV): sequencing the most valuable type-strain genomes for metagenomic binning, comparative biology and taxonomic classification.</title>
        <authorList>
            <person name="Goeker M."/>
        </authorList>
    </citation>
    <scope>NUCLEOTIDE SEQUENCE [LARGE SCALE GENOMIC DNA]</scope>
    <source>
        <strain evidence="3 4">DSM 26723</strain>
    </source>
</reference>
<feature type="transmembrane region" description="Helical" evidence="1">
    <location>
        <begin position="387"/>
        <end position="406"/>
    </location>
</feature>
<evidence type="ECO:0000256" key="1">
    <source>
        <dbReference type="SAM" id="Phobius"/>
    </source>
</evidence>
<gene>
    <name evidence="3" type="ORF">HNQ60_002910</name>
</gene>
<dbReference type="InterPro" id="IPR052529">
    <property type="entry name" value="Bact_Transport_Assoc"/>
</dbReference>
<feature type="transmembrane region" description="Helical" evidence="1">
    <location>
        <begin position="360"/>
        <end position="381"/>
    </location>
</feature>
<dbReference type="PANTHER" id="PTHR30590">
    <property type="entry name" value="INNER MEMBRANE PROTEIN"/>
    <property type="match status" value="1"/>
</dbReference>
<accession>A0A841HNX2</accession>
<comment type="caution">
    <text evidence="3">The sequence shown here is derived from an EMBL/GenBank/DDBJ whole genome shotgun (WGS) entry which is preliminary data.</text>
</comment>
<dbReference type="RefSeq" id="WP_184332934.1">
    <property type="nucleotide sequence ID" value="NZ_JACHHZ010000003.1"/>
</dbReference>
<keyword evidence="1" id="KW-0812">Transmembrane</keyword>
<dbReference type="Proteomes" id="UP000588068">
    <property type="component" value="Unassembled WGS sequence"/>
</dbReference>
<keyword evidence="1" id="KW-1133">Transmembrane helix</keyword>
<organism evidence="3 4">
    <name type="scientific">Povalibacter uvarum</name>
    <dbReference type="NCBI Taxonomy" id="732238"/>
    <lineage>
        <taxon>Bacteria</taxon>
        <taxon>Pseudomonadati</taxon>
        <taxon>Pseudomonadota</taxon>
        <taxon>Gammaproteobacteria</taxon>
        <taxon>Steroidobacterales</taxon>
        <taxon>Steroidobacteraceae</taxon>
        <taxon>Povalibacter</taxon>
    </lineage>
</organism>
<feature type="transmembrane region" description="Helical" evidence="1">
    <location>
        <begin position="149"/>
        <end position="166"/>
    </location>
</feature>
<evidence type="ECO:0000313" key="4">
    <source>
        <dbReference type="Proteomes" id="UP000588068"/>
    </source>
</evidence>
<feature type="transmembrane region" description="Helical" evidence="1">
    <location>
        <begin position="72"/>
        <end position="90"/>
    </location>
</feature>
<evidence type="ECO:0000313" key="3">
    <source>
        <dbReference type="EMBL" id="MBB6094029.1"/>
    </source>
</evidence>